<sequence length="766" mass="86631">MEHVDLNTTGILSSLPSLSELIGFSESFIQLSKQFYYDVALAVSITACQKPFVDHTPVHSDKQMIHDIDEETENSNIFDTLSNFFNFDTQQKDASEISSNQDEDHSCQPFIEFSTAASPSLHTLVCVVVAAVALITFIYFVCFILLFYKSEAKKTEDCFESEPMKLVSDFKAESHESEIAVTSDLKLKQRGDHESIKPVAEILIITRSIRDKAKTHPAKTCDIFKHTLQRYLKEVDISLAMCSFSNFDPRPASSPASQDNVSCLTSPRLPRRNLSQNSHSRAVGRSFSLTDSIMRNEIEDTAMSWIEYSSFKKRMCWEFSKIDVDSIKISDLSEYKEGLAIVLQFLHQTCPINPRQWDIATSVVSYSLFILEHELRDLCRVTEHFLDICRFEPSGSASNGTLIGSADRFDVMLICDIPACLELMVLHSNISDEVPPGHVVLGVKENKFDKESLNYLRKACIQGKNGFYLQTQTVVERVETLLKKTVLRLSREHKSKLDSLPFSFSMSQNKKLVLTLDTRLLYSFGLGLGEINVRITPAIKLSISKYCLLPPLYAVPLIKSSASALSPSASTNRGAMARLFHASGISDLHWMIHTESLHTAILKDIEKQIGLDSMRSYHKECLMVLKALFSTSNHNKLLNKGEVDSYILYTVVSFLLQESPPLAWTLENLADRVSDAVHFLRSAYENAWLPELCIHNPHLVGKLPTLKVMDQILQGRQRNLLAHVTNQASLKVLDHISQRLSETRLARCINPHFSPDLWEYEFFMFG</sequence>
<proteinExistence type="inferred from homology"/>
<reference evidence="4 5" key="1">
    <citation type="journal article" date="2021" name="Elife">
        <title>Chloroplast acquisition without the gene transfer in kleptoplastic sea slugs, Plakobranchus ocellatus.</title>
        <authorList>
            <person name="Maeda T."/>
            <person name="Takahashi S."/>
            <person name="Yoshida T."/>
            <person name="Shimamura S."/>
            <person name="Takaki Y."/>
            <person name="Nagai Y."/>
            <person name="Toyoda A."/>
            <person name="Suzuki Y."/>
            <person name="Arimoto A."/>
            <person name="Ishii H."/>
            <person name="Satoh N."/>
            <person name="Nishiyama T."/>
            <person name="Hasebe M."/>
            <person name="Maruyama T."/>
            <person name="Minagawa J."/>
            <person name="Obokata J."/>
            <person name="Shigenobu S."/>
        </authorList>
    </citation>
    <scope>NUCLEOTIDE SEQUENCE [LARGE SCALE GENOMIC DNA]</scope>
</reference>
<dbReference type="PANTHER" id="PTHR10656:SF42">
    <property type="entry name" value="CYCLIC GMP-AMP SYNTHASE-LIKE PROTEIN-RELATED"/>
    <property type="match status" value="1"/>
</dbReference>
<keyword evidence="3" id="KW-0472">Membrane</keyword>
<gene>
    <name evidence="4" type="ORF">PoB_001514900</name>
</gene>
<dbReference type="Gene3D" id="1.10.1410.40">
    <property type="match status" value="1"/>
</dbReference>
<feature type="region of interest" description="Disordered" evidence="2">
    <location>
        <begin position="251"/>
        <end position="278"/>
    </location>
</feature>
<evidence type="ECO:0000256" key="1">
    <source>
        <dbReference type="ARBA" id="ARBA00008307"/>
    </source>
</evidence>
<dbReference type="Gene3D" id="3.30.460.90">
    <property type="match status" value="1"/>
</dbReference>
<organism evidence="4 5">
    <name type="scientific">Plakobranchus ocellatus</name>
    <dbReference type="NCBI Taxonomy" id="259542"/>
    <lineage>
        <taxon>Eukaryota</taxon>
        <taxon>Metazoa</taxon>
        <taxon>Spiralia</taxon>
        <taxon>Lophotrochozoa</taxon>
        <taxon>Mollusca</taxon>
        <taxon>Gastropoda</taxon>
        <taxon>Heterobranchia</taxon>
        <taxon>Euthyneura</taxon>
        <taxon>Panpulmonata</taxon>
        <taxon>Sacoglossa</taxon>
        <taxon>Placobranchoidea</taxon>
        <taxon>Plakobranchidae</taxon>
        <taxon>Plakobranchus</taxon>
    </lineage>
</organism>
<keyword evidence="3" id="KW-0812">Transmembrane</keyword>
<evidence type="ECO:0000313" key="4">
    <source>
        <dbReference type="EMBL" id="GFN88643.1"/>
    </source>
</evidence>
<feature type="compositionally biased region" description="Polar residues" evidence="2">
    <location>
        <begin position="254"/>
        <end position="265"/>
    </location>
</feature>
<accession>A0AAV3Z3Q8</accession>
<evidence type="ECO:0000256" key="3">
    <source>
        <dbReference type="SAM" id="Phobius"/>
    </source>
</evidence>
<feature type="transmembrane region" description="Helical" evidence="3">
    <location>
        <begin position="124"/>
        <end position="148"/>
    </location>
</feature>
<dbReference type="Proteomes" id="UP000735302">
    <property type="component" value="Unassembled WGS sequence"/>
</dbReference>
<evidence type="ECO:0000313" key="5">
    <source>
        <dbReference type="Proteomes" id="UP000735302"/>
    </source>
</evidence>
<comment type="caution">
    <text evidence="4">The sequence shown here is derived from an EMBL/GenBank/DDBJ whole genome shotgun (WGS) entry which is preliminary data.</text>
</comment>
<comment type="similarity">
    <text evidence="1">Belongs to the mab-21 family.</text>
</comment>
<keyword evidence="5" id="KW-1185">Reference proteome</keyword>
<dbReference type="PANTHER" id="PTHR10656">
    <property type="entry name" value="CELL FATE DETERMINING PROTEIN MAB21-RELATED"/>
    <property type="match status" value="1"/>
</dbReference>
<dbReference type="AlphaFoldDB" id="A0AAV3Z3Q8"/>
<dbReference type="SMART" id="SM01265">
    <property type="entry name" value="Mab-21"/>
    <property type="match status" value="1"/>
</dbReference>
<evidence type="ECO:0000256" key="2">
    <source>
        <dbReference type="SAM" id="MobiDB-lite"/>
    </source>
</evidence>
<dbReference type="InterPro" id="IPR024810">
    <property type="entry name" value="MAB21L/cGLR"/>
</dbReference>
<protein>
    <submittedName>
        <fullName evidence="4">Inositol 1,4,5-triphosphate receptor-interacting protein</fullName>
    </submittedName>
</protein>
<keyword evidence="4" id="KW-0675">Receptor</keyword>
<name>A0AAV3Z3Q8_9GAST</name>
<dbReference type="EMBL" id="BLXT01001860">
    <property type="protein sequence ID" value="GFN88643.1"/>
    <property type="molecule type" value="Genomic_DNA"/>
</dbReference>
<keyword evidence="3" id="KW-1133">Transmembrane helix</keyword>